<dbReference type="EMBL" id="JAHFXF010000086">
    <property type="protein sequence ID" value="KAG9697043.1"/>
    <property type="molecule type" value="Genomic_DNA"/>
</dbReference>
<sequence>MAIRNEKAPNGSISTSSTRGRQVKRRGFFSRLISIALRLSIWYTLLTVVFRCPSSPKQLTKNSPNVCEPYFQLRDFAVPHLQPYYDTYASPYVQQVQPYFDRVREQAYVPAAAFAQKHGAPRAAQIQKYATNEWKRSVRPQLDVARKHALKQYDSTLGPHVQKVQDAISPYYTNVKASATDFYELELLPAYKHTAPYAKKFYGQAHRFSVNTALPYARWGTDLTFTFVRRQIWPRIQVLYGENVEPQIFKITQRLGRYRDEKKIEAAVESAESSASSSSSSISSAASASSTVVASSPSAVVSSASSVVESIMTKASSVVAASPSMALTEEEPSAAEQFSQDLKVWEEHVSIAVREGLDHLRERIQEICDRQVETQTNGVGQALIVQMEEGSSSAFRSLKARVETVIEHLPEEPSESDISSAQDSINKEVRKAGQTIKQKAQNVRDWKQTFDQDITRLIEAAANSTLETIDNIRDLRLQEIGRRWASNAAITHRDWTKYNDLKKASSKGRDEVAALATSKELTEAKKGAHAIEERAMAIAEDAAKELARLKSVSQWKLEARDSSDDFDTKYAPAAAARVKQQAAEKMADAKEAIVGSSQGTVESATSVLSSQGSQVASSMSAQGSQAASSISSEGSRMASSASEAILGTSTGSVESAASKASEKVLGSEQPTVESIASVVSESAKSAATVASESVLGTQPGVAEQAATKVSEAVVGRDTPVIESISSAASSVSSRVADQSLDAEIANSLNAAKSGASSAASQASSSVASIVSSVSAPSVVSEASSSIASVVSSVSAPSIVSEASSSIASVVSSASAPSIVSEASSSISSVAQQGSSSASSVASQVSESVSNASEQASKKVWGGAMAQAVPSERSIVLDDDIVDDEYTYSSKLQDILGKAGSQASQLTQAVQDAMKPAPTQGSVESVTSLASEQYERALSAASSVIFGTEQGVGESLSSVASDRYASAVSAASSAIYGEPIPATKSIASQVASVAASVTAGASSNMDSFQSSAGSIYTEAQSVYSNSIADPMQSVYTSSIADPVQSALSSISSIASSRLQEGLSSASAQFEHAKSAIGASPTPVQQGVLADAQRRYYEMVGYAYDRYSAFESAGRDMVAASPTSTSGYSDVLAAAQSQYSSAVDAASRNMDSILSSARSVVSGTTQSPAQSLIDQASSQYDAATSSASSYLVLASSKASEAIYGTQPAMYENLLASAQSQYDAAYSAASSTLNNILDSASSTAGAGFDTAFEQYELAVSAAGEQYSKATVMASEAIYGTSTGSAESIASAASTAIYGSETPWTEAAASQASENWEMLVSKASEQVYGSPTPLFSQASEYASQATVAVVEQYAAVSALFDELVNGREPEFTESVWSRLQSAYSTGAPAIASSASSYAQDVYASASSFYESAFTPPPTVEALLDNVNEQINSAVDAVSAQIYGTTKGNMEQMTEAVGSAYNDAASRASEAVYGTTTGYAEAAQSQIADAASSAQQAISEALFGTPSATAAAASIYTSMASVASENRDAVVSKAVEQYEAATSAASSAIYGSEKGAFESAQSRLSVAMASASSRLAEFGETASKATDESVSKVVEAAQEAASSASSVAESVSARVRDEL</sequence>
<dbReference type="PANTHER" id="PTHR23242">
    <property type="entry name" value="TRANSCRIPTION FACTOR HOXA13"/>
    <property type="match status" value="1"/>
</dbReference>
<gene>
    <name evidence="3" type="ORF">KCU76_g3302</name>
</gene>
<dbReference type="Proteomes" id="UP000779574">
    <property type="component" value="Unassembled WGS sequence"/>
</dbReference>
<comment type="caution">
    <text evidence="3">The sequence shown here is derived from an EMBL/GenBank/DDBJ whole genome shotgun (WGS) entry which is preliminary data.</text>
</comment>
<feature type="compositionally biased region" description="Low complexity" evidence="1">
    <location>
        <begin position="1595"/>
        <end position="1608"/>
    </location>
</feature>
<proteinExistence type="predicted"/>
<feature type="region of interest" description="Disordered" evidence="1">
    <location>
        <begin position="1595"/>
        <end position="1614"/>
    </location>
</feature>
<feature type="transmembrane region" description="Helical" evidence="2">
    <location>
        <begin position="28"/>
        <end position="50"/>
    </location>
</feature>
<evidence type="ECO:0000256" key="1">
    <source>
        <dbReference type="SAM" id="MobiDB-lite"/>
    </source>
</evidence>
<dbReference type="OrthoDB" id="3260408at2759"/>
<feature type="non-terminal residue" evidence="3">
    <location>
        <position position="1614"/>
    </location>
</feature>
<protein>
    <submittedName>
        <fullName evidence="3">Uncharacterized protein</fullName>
    </submittedName>
</protein>
<accession>A0A9P8ERK8</accession>
<keyword evidence="2" id="KW-0812">Transmembrane</keyword>
<organism evidence="3 4">
    <name type="scientific">Aureobasidium melanogenum</name>
    <name type="common">Aureobasidium pullulans var. melanogenum</name>
    <dbReference type="NCBI Taxonomy" id="46634"/>
    <lineage>
        <taxon>Eukaryota</taxon>
        <taxon>Fungi</taxon>
        <taxon>Dikarya</taxon>
        <taxon>Ascomycota</taxon>
        <taxon>Pezizomycotina</taxon>
        <taxon>Dothideomycetes</taxon>
        <taxon>Dothideomycetidae</taxon>
        <taxon>Dothideales</taxon>
        <taxon>Saccotheciaceae</taxon>
        <taxon>Aureobasidium</taxon>
    </lineage>
</organism>
<reference evidence="3" key="2">
    <citation type="submission" date="2021-08" db="EMBL/GenBank/DDBJ databases">
        <authorList>
            <person name="Gostincar C."/>
            <person name="Sun X."/>
            <person name="Song Z."/>
            <person name="Gunde-Cimerman N."/>
        </authorList>
    </citation>
    <scope>NUCLEOTIDE SEQUENCE</scope>
    <source>
        <strain evidence="3">EXF-9911</strain>
    </source>
</reference>
<evidence type="ECO:0000256" key="2">
    <source>
        <dbReference type="SAM" id="Phobius"/>
    </source>
</evidence>
<evidence type="ECO:0000313" key="3">
    <source>
        <dbReference type="EMBL" id="KAG9697043.1"/>
    </source>
</evidence>
<reference evidence="3" key="1">
    <citation type="journal article" date="2021" name="J Fungi (Basel)">
        <title>Virulence traits and population genomics of the black yeast Aureobasidium melanogenum.</title>
        <authorList>
            <person name="Cernosa A."/>
            <person name="Sun X."/>
            <person name="Gostincar C."/>
            <person name="Fang C."/>
            <person name="Gunde-Cimerman N."/>
            <person name="Song Z."/>
        </authorList>
    </citation>
    <scope>NUCLEOTIDE SEQUENCE</scope>
    <source>
        <strain evidence="3">EXF-9911</strain>
    </source>
</reference>
<keyword evidence="2" id="KW-0472">Membrane</keyword>
<keyword evidence="2" id="KW-1133">Transmembrane helix</keyword>
<name>A0A9P8ERK8_AURME</name>
<dbReference type="PANTHER" id="PTHR23242:SF9">
    <property type="entry name" value="TRANSCRIPTION FACTOR HOXA13"/>
    <property type="match status" value="1"/>
</dbReference>
<evidence type="ECO:0000313" key="4">
    <source>
        <dbReference type="Proteomes" id="UP000779574"/>
    </source>
</evidence>